<dbReference type="CDD" id="cd13708">
    <property type="entry name" value="PBP2_BvgS_like_1"/>
    <property type="match status" value="1"/>
</dbReference>
<keyword evidence="3" id="KW-0812">Transmembrane</keyword>
<proteinExistence type="predicted"/>
<feature type="signal peptide" evidence="4">
    <location>
        <begin position="1"/>
        <end position="21"/>
    </location>
</feature>
<keyword evidence="7" id="KW-1185">Reference proteome</keyword>
<dbReference type="InterPro" id="IPR043128">
    <property type="entry name" value="Rev_trsase/Diguanyl_cyclase"/>
</dbReference>
<comment type="caution">
    <text evidence="6">The sequence shown here is derived from an EMBL/GenBank/DDBJ whole genome shotgun (WGS) entry which is preliminary data.</text>
</comment>
<dbReference type="Proteomes" id="UP001366060">
    <property type="component" value="Unassembled WGS sequence"/>
</dbReference>
<dbReference type="Gene3D" id="3.30.70.270">
    <property type="match status" value="1"/>
</dbReference>
<evidence type="ECO:0000256" key="3">
    <source>
        <dbReference type="SAM" id="Phobius"/>
    </source>
</evidence>
<dbReference type="SMART" id="SM00267">
    <property type="entry name" value="GGDEF"/>
    <property type="match status" value="1"/>
</dbReference>
<dbReference type="Pfam" id="PF00990">
    <property type="entry name" value="GGDEF"/>
    <property type="match status" value="1"/>
</dbReference>
<evidence type="ECO:0000313" key="6">
    <source>
        <dbReference type="EMBL" id="MEL0659194.1"/>
    </source>
</evidence>
<sequence length="807" mass="92869">MPRIIRLSICLLVLFSNSLFAKELQQVTLQLSWYEQFQFAGYYMAKEKGFYNEEGLTVDIKPFDVKNQPITPQKVADGDIDFAVAKETLILSKSHSKRIVFLYALFQSSPLVLLSTKASKIDSFARFIDKRVMASIADAKQASLKAMLSANNVKEDDLIFLNHSHNIEDLINKKTDLMSAYISRAPYYLEKKGVQYNIFNPKDYGFDLYSDFLYTSEHFMANNIDTAKAFRKASLRGWQYAFDNIAETVDIVFDKYNEQNLTKEALLFEAREVKKLAYLNTTEIGSINENKIRKSFELYKVLGIEKDAIDFTQLIYDPKKPTIFLTEREKIYLEKIQKITICIDPNWLPYEGFDDNGKHIGINTEFLDIFRKQLPVPIETVETDSWSQSIVFAEQRKCDLLSLAASTPERKKYLNFTSPYLVFPRVLVTKTNSPFINNFTLLTNKIIGVPKGYAHQDIIKKDYPDIIVVEVETIKDGLQKVANGSLYGFIGSLNTVDLFLEDEFLGKLKVSGKFAQDRKLGIGVRNDEPLLLSIFEKLVSNLSQEQINNITEKKTLIKYVDKVDYNLLKWILFIVFMVVLAFLYRQSVLKSLNKKLNRKVAEKTKALLYLNASLELKIQERTEKIEHSKKLLQSVAYRDSLTGIFNRHYLLEKSDSFFQESNLLNTPLSILLIDIDYFKKVNDVYGHLTGDRILKYFVSNIQKELRADDLFARYGGEEFILLLPKTNLDESSKVAEKLRRIIEKNPYNTDTLDTVINITISIGASQYQQGETLEKLIDKADSALYLAKEGGRNQVQIIDQEESDIKK</sequence>
<accession>A0ABU9HBD0</accession>
<protein>
    <recommendedName>
        <fullName evidence="1">diguanylate cyclase</fullName>
        <ecNumber evidence="1">2.7.7.65</ecNumber>
    </recommendedName>
</protein>
<evidence type="ECO:0000256" key="1">
    <source>
        <dbReference type="ARBA" id="ARBA00012528"/>
    </source>
</evidence>
<feature type="domain" description="GGDEF" evidence="5">
    <location>
        <begin position="666"/>
        <end position="800"/>
    </location>
</feature>
<dbReference type="SMART" id="SM00062">
    <property type="entry name" value="PBPb"/>
    <property type="match status" value="1"/>
</dbReference>
<dbReference type="Pfam" id="PF09084">
    <property type="entry name" value="NMT1"/>
    <property type="match status" value="1"/>
</dbReference>
<dbReference type="SUPFAM" id="SSF53850">
    <property type="entry name" value="Periplasmic binding protein-like II"/>
    <property type="match status" value="2"/>
</dbReference>
<dbReference type="EC" id="2.7.7.65" evidence="1"/>
<feature type="chain" id="PRO_5046670186" description="diguanylate cyclase" evidence="4">
    <location>
        <begin position="22"/>
        <end position="807"/>
    </location>
</feature>
<gene>
    <name evidence="6" type="ORF">V6255_08580</name>
</gene>
<dbReference type="EMBL" id="JBAKBA010000016">
    <property type="protein sequence ID" value="MEL0659194.1"/>
    <property type="molecule type" value="Genomic_DNA"/>
</dbReference>
<keyword evidence="6" id="KW-0548">Nucleotidyltransferase</keyword>
<organism evidence="6 7">
    <name type="scientific">Psychromonas arctica</name>
    <dbReference type="NCBI Taxonomy" id="168275"/>
    <lineage>
        <taxon>Bacteria</taxon>
        <taxon>Pseudomonadati</taxon>
        <taxon>Pseudomonadota</taxon>
        <taxon>Gammaproteobacteria</taxon>
        <taxon>Alteromonadales</taxon>
        <taxon>Psychromonadaceae</taxon>
        <taxon>Psychromonas</taxon>
    </lineage>
</organism>
<dbReference type="GO" id="GO:0052621">
    <property type="term" value="F:diguanylate cyclase activity"/>
    <property type="evidence" value="ECO:0007669"/>
    <property type="project" value="UniProtKB-EC"/>
</dbReference>
<keyword evidence="4" id="KW-0732">Signal</keyword>
<dbReference type="SUPFAM" id="SSF55073">
    <property type="entry name" value="Nucleotide cyclase"/>
    <property type="match status" value="1"/>
</dbReference>
<reference evidence="6 7" key="1">
    <citation type="submission" date="2024-02" db="EMBL/GenBank/DDBJ databases">
        <title>Bacteria isolated from the canopy kelp, Nereocystis luetkeana.</title>
        <authorList>
            <person name="Pfister C.A."/>
            <person name="Younker I.T."/>
            <person name="Light S.H."/>
        </authorList>
    </citation>
    <scope>NUCLEOTIDE SEQUENCE [LARGE SCALE GENOMIC DNA]</scope>
    <source>
        <strain evidence="6 7">TI.2.07</strain>
    </source>
</reference>
<keyword evidence="6" id="KW-0808">Transferase</keyword>
<dbReference type="InterPro" id="IPR029787">
    <property type="entry name" value="Nucleotide_cyclase"/>
</dbReference>
<dbReference type="InterPro" id="IPR050469">
    <property type="entry name" value="Diguanylate_Cyclase"/>
</dbReference>
<evidence type="ECO:0000256" key="2">
    <source>
        <dbReference type="ARBA" id="ARBA00034247"/>
    </source>
</evidence>
<keyword evidence="3" id="KW-0472">Membrane</keyword>
<evidence type="ECO:0000259" key="5">
    <source>
        <dbReference type="PROSITE" id="PS50887"/>
    </source>
</evidence>
<dbReference type="Gene3D" id="3.40.190.10">
    <property type="entry name" value="Periplasmic binding protein-like II"/>
    <property type="match status" value="4"/>
</dbReference>
<dbReference type="PANTHER" id="PTHR45138:SF9">
    <property type="entry name" value="DIGUANYLATE CYCLASE DGCM-RELATED"/>
    <property type="match status" value="1"/>
</dbReference>
<dbReference type="CDD" id="cd01949">
    <property type="entry name" value="GGDEF"/>
    <property type="match status" value="1"/>
</dbReference>
<dbReference type="Pfam" id="PF00497">
    <property type="entry name" value="SBP_bac_3"/>
    <property type="match status" value="1"/>
</dbReference>
<dbReference type="InterPro" id="IPR001638">
    <property type="entry name" value="Solute-binding_3/MltF_N"/>
</dbReference>
<dbReference type="PANTHER" id="PTHR45138">
    <property type="entry name" value="REGULATORY COMPONENTS OF SENSORY TRANSDUCTION SYSTEM"/>
    <property type="match status" value="1"/>
</dbReference>
<dbReference type="PROSITE" id="PS50887">
    <property type="entry name" value="GGDEF"/>
    <property type="match status" value="1"/>
</dbReference>
<dbReference type="InterPro" id="IPR015168">
    <property type="entry name" value="SsuA/THI5"/>
</dbReference>
<feature type="transmembrane region" description="Helical" evidence="3">
    <location>
        <begin position="567"/>
        <end position="584"/>
    </location>
</feature>
<dbReference type="InterPro" id="IPR000160">
    <property type="entry name" value="GGDEF_dom"/>
</dbReference>
<name>A0ABU9HBD0_9GAMM</name>
<keyword evidence="3" id="KW-1133">Transmembrane helix</keyword>
<dbReference type="RefSeq" id="WP_341627770.1">
    <property type="nucleotide sequence ID" value="NZ_JBAKBA010000016.1"/>
</dbReference>
<evidence type="ECO:0000313" key="7">
    <source>
        <dbReference type="Proteomes" id="UP001366060"/>
    </source>
</evidence>
<comment type="catalytic activity">
    <reaction evidence="2">
        <text>2 GTP = 3',3'-c-di-GMP + 2 diphosphate</text>
        <dbReference type="Rhea" id="RHEA:24898"/>
        <dbReference type="ChEBI" id="CHEBI:33019"/>
        <dbReference type="ChEBI" id="CHEBI:37565"/>
        <dbReference type="ChEBI" id="CHEBI:58805"/>
        <dbReference type="EC" id="2.7.7.65"/>
    </reaction>
</comment>
<dbReference type="NCBIfam" id="TIGR00254">
    <property type="entry name" value="GGDEF"/>
    <property type="match status" value="1"/>
</dbReference>
<evidence type="ECO:0000256" key="4">
    <source>
        <dbReference type="SAM" id="SignalP"/>
    </source>
</evidence>